<feature type="coiled-coil region" evidence="1">
    <location>
        <begin position="52"/>
        <end position="79"/>
    </location>
</feature>
<proteinExistence type="predicted"/>
<dbReference type="RefSeq" id="XP_043043465.1">
    <property type="nucleotide sequence ID" value="XM_043181618.1"/>
</dbReference>
<comment type="caution">
    <text evidence="2">The sequence shown here is derived from an EMBL/GenBank/DDBJ whole genome shotgun (WGS) entry which is preliminary data.</text>
</comment>
<dbReference type="Proteomes" id="UP000812287">
    <property type="component" value="Unassembled WGS sequence"/>
</dbReference>
<evidence type="ECO:0000313" key="3">
    <source>
        <dbReference type="Proteomes" id="UP000812287"/>
    </source>
</evidence>
<sequence length="240" mass="27003">MHGSESPMSRCPQCGFGTTIPRTRLTDTPSPFQHLISVNAAASDVDPIHHYLQGVHDEIQHIELVLKEVREEKIRLQNIADSHAALMSAFRKFPSEVLAEVFRYSIDIPSMDEQNKWVGDMTRVYTALCTLGGVCRHWRTTVLLTPFLWARFNVGWSGWKKSPVLLLKTMLDRSREADLSIGCAFIASGIDKQERRTLLECLVPTSYRWKHVLLLFDEDNVDIWADSGSSSIVGAAGASF</sequence>
<protein>
    <recommendedName>
        <fullName evidence="4">F-box domain-containing protein</fullName>
    </recommendedName>
</protein>
<dbReference type="OrthoDB" id="3365698at2759"/>
<dbReference type="Gene3D" id="1.20.1280.50">
    <property type="match status" value="1"/>
</dbReference>
<dbReference type="EMBL" id="MU250527">
    <property type="protein sequence ID" value="KAG7449965.1"/>
    <property type="molecule type" value="Genomic_DNA"/>
</dbReference>
<dbReference type="GeneID" id="66103914"/>
<name>A0A9P7W061_9AGAR</name>
<organism evidence="2 3">
    <name type="scientific">Guyanagaster necrorhizus</name>
    <dbReference type="NCBI Taxonomy" id="856835"/>
    <lineage>
        <taxon>Eukaryota</taxon>
        <taxon>Fungi</taxon>
        <taxon>Dikarya</taxon>
        <taxon>Basidiomycota</taxon>
        <taxon>Agaricomycotina</taxon>
        <taxon>Agaricomycetes</taxon>
        <taxon>Agaricomycetidae</taxon>
        <taxon>Agaricales</taxon>
        <taxon>Marasmiineae</taxon>
        <taxon>Physalacriaceae</taxon>
        <taxon>Guyanagaster</taxon>
    </lineage>
</organism>
<gene>
    <name evidence="2" type="ORF">BT62DRAFT_617552</name>
</gene>
<keyword evidence="1" id="KW-0175">Coiled coil</keyword>
<evidence type="ECO:0000313" key="2">
    <source>
        <dbReference type="EMBL" id="KAG7449965.1"/>
    </source>
</evidence>
<keyword evidence="3" id="KW-1185">Reference proteome</keyword>
<evidence type="ECO:0008006" key="4">
    <source>
        <dbReference type="Google" id="ProtNLM"/>
    </source>
</evidence>
<reference evidence="2" key="1">
    <citation type="submission" date="2020-11" db="EMBL/GenBank/DDBJ databases">
        <title>Adaptations for nitrogen fixation in a non-lichenized fungal sporocarp promotes dispersal by wood-feeding termites.</title>
        <authorList>
            <consortium name="DOE Joint Genome Institute"/>
            <person name="Koch R.A."/>
            <person name="Yoon G."/>
            <person name="Arayal U."/>
            <person name="Lail K."/>
            <person name="Amirebrahimi M."/>
            <person name="Labutti K."/>
            <person name="Lipzen A."/>
            <person name="Riley R."/>
            <person name="Barry K."/>
            <person name="Henrissat B."/>
            <person name="Grigoriev I.V."/>
            <person name="Herr J.R."/>
            <person name="Aime M.C."/>
        </authorList>
    </citation>
    <scope>NUCLEOTIDE SEQUENCE</scope>
    <source>
        <strain evidence="2">MCA 3950</strain>
    </source>
</reference>
<dbReference type="AlphaFoldDB" id="A0A9P7W061"/>
<accession>A0A9P7W061</accession>
<evidence type="ECO:0000256" key="1">
    <source>
        <dbReference type="SAM" id="Coils"/>
    </source>
</evidence>